<gene>
    <name evidence="1" type="ORF">VNE69_10002</name>
</gene>
<keyword evidence="2" id="KW-1185">Reference proteome</keyword>
<dbReference type="RefSeq" id="XP_065330795.1">
    <property type="nucleotide sequence ID" value="XM_065474723.1"/>
</dbReference>
<organism evidence="1 2">
    <name type="scientific">Vairimorpha necatrix</name>
    <dbReference type="NCBI Taxonomy" id="6039"/>
    <lineage>
        <taxon>Eukaryota</taxon>
        <taxon>Fungi</taxon>
        <taxon>Fungi incertae sedis</taxon>
        <taxon>Microsporidia</taxon>
        <taxon>Nosematidae</taxon>
        <taxon>Vairimorpha</taxon>
    </lineage>
</organism>
<evidence type="ECO:0000313" key="2">
    <source>
        <dbReference type="Proteomes" id="UP001334084"/>
    </source>
</evidence>
<accession>A0AAX4JF68</accession>
<reference evidence="1" key="1">
    <citation type="journal article" date="2024" name="BMC Genomics">
        <title>Functional annotation of a divergent genome using sequence and structure-based similarity.</title>
        <authorList>
            <person name="Svedberg D."/>
            <person name="Winiger R.R."/>
            <person name="Berg A."/>
            <person name="Sharma H."/>
            <person name="Tellgren-Roth C."/>
            <person name="Debrunner-Vossbrinck B.A."/>
            <person name="Vossbrinck C.R."/>
            <person name="Barandun J."/>
        </authorList>
    </citation>
    <scope>NUCLEOTIDE SEQUENCE</scope>
    <source>
        <strain evidence="1">Illinois isolate</strain>
    </source>
</reference>
<name>A0AAX4JF68_9MICR</name>
<dbReference type="KEGG" id="vnx:VNE69_10002"/>
<dbReference type="GeneID" id="90542484"/>
<dbReference type="AlphaFoldDB" id="A0AAX4JF68"/>
<protein>
    <submittedName>
        <fullName evidence="1">Uncharacterized protein</fullName>
    </submittedName>
</protein>
<sequence>MNTEVLSKKMGFTKRKKKEEETCEIEADLSTSGVQESVNSLVLEGYKPECEVSSFRKAAIHTDQELIKFWLRTETLFNRIKIEEGRNANQRYCGRAGLMASFAFYCKSSHGVTSIHQEYLDAIS</sequence>
<dbReference type="Proteomes" id="UP001334084">
    <property type="component" value="Chromosome 10"/>
</dbReference>
<evidence type="ECO:0000313" key="1">
    <source>
        <dbReference type="EMBL" id="WUR04650.1"/>
    </source>
</evidence>
<proteinExistence type="predicted"/>
<dbReference type="EMBL" id="CP142735">
    <property type="protein sequence ID" value="WUR04650.1"/>
    <property type="molecule type" value="Genomic_DNA"/>
</dbReference>